<reference evidence="6" key="1">
    <citation type="journal article" date="2020" name="Nat. Genet.">
        <title>Genomic diversifications of five Gossypium allopolyploid species and their impact on cotton improvement.</title>
        <authorList>
            <person name="Chen Z.J."/>
            <person name="Sreedasyam A."/>
            <person name="Ando A."/>
            <person name="Song Q."/>
            <person name="De Santiago L.M."/>
            <person name="Hulse-Kemp A.M."/>
            <person name="Ding M."/>
            <person name="Ye W."/>
            <person name="Kirkbride R.C."/>
            <person name="Jenkins J."/>
            <person name="Plott C."/>
            <person name="Lovell J."/>
            <person name="Lin Y.M."/>
            <person name="Vaughn R."/>
            <person name="Liu B."/>
            <person name="Simpson S."/>
            <person name="Scheffler B.E."/>
            <person name="Wen L."/>
            <person name="Saski C.A."/>
            <person name="Grover C.E."/>
            <person name="Hu G."/>
            <person name="Conover J.L."/>
            <person name="Carlson J.W."/>
            <person name="Shu S."/>
            <person name="Boston L.B."/>
            <person name="Williams M."/>
            <person name="Peterson D.G."/>
            <person name="McGee K."/>
            <person name="Jones D.C."/>
            <person name="Wendel J.F."/>
            <person name="Stelly D.M."/>
            <person name="Grimwood J."/>
            <person name="Schmutz J."/>
        </authorList>
    </citation>
    <scope>NUCLEOTIDE SEQUENCE [LARGE SCALE GENOMIC DNA]</scope>
    <source>
        <strain evidence="6">cv. TM-1</strain>
    </source>
</reference>
<evidence type="ECO:0000313" key="7">
    <source>
        <dbReference type="RefSeq" id="XP_016727123.1"/>
    </source>
</evidence>
<keyword evidence="7" id="KW-0808">Transferase</keyword>
<evidence type="ECO:0000313" key="6">
    <source>
        <dbReference type="Proteomes" id="UP000818029"/>
    </source>
</evidence>
<feature type="domain" description="Leucine-rich repeat-containing N-terminal plant-type" evidence="5">
    <location>
        <begin position="22"/>
        <end position="61"/>
    </location>
</feature>
<accession>A0A1U8MNL6</accession>
<keyword evidence="7" id="KW-0418">Kinase</keyword>
<keyword evidence="3" id="KW-0677">Repeat</keyword>
<dbReference type="Pfam" id="PF08263">
    <property type="entry name" value="LRRNT_2"/>
    <property type="match status" value="1"/>
</dbReference>
<evidence type="ECO:0000256" key="3">
    <source>
        <dbReference type="ARBA" id="ARBA00022737"/>
    </source>
</evidence>
<dbReference type="GeneID" id="107938464"/>
<name>A0A1U8MNL6_GOSHI</name>
<dbReference type="PaxDb" id="3635-A0A1U8MNL6"/>
<dbReference type="PANTHER" id="PTHR47988">
    <property type="entry name" value="SOMATIC EMBRYOGENESIS RECEPTOR KINASE 1"/>
    <property type="match status" value="1"/>
</dbReference>
<dbReference type="AlphaFoldDB" id="A0A1U8MNL6"/>
<proteinExistence type="predicted"/>
<feature type="signal peptide" evidence="4">
    <location>
        <begin position="1"/>
        <end position="21"/>
    </location>
</feature>
<feature type="chain" id="PRO_5010556168" evidence="4">
    <location>
        <begin position="22"/>
        <end position="171"/>
    </location>
</feature>
<dbReference type="GO" id="GO:0007165">
    <property type="term" value="P:signal transduction"/>
    <property type="evidence" value="ECO:0000318"/>
    <property type="project" value="GO_Central"/>
</dbReference>
<keyword evidence="2 4" id="KW-0732">Signal</keyword>
<keyword evidence="1" id="KW-0433">Leucine-rich repeat</keyword>
<dbReference type="OrthoDB" id="406235at2759"/>
<dbReference type="FunFam" id="3.80.10.10:FF:000024">
    <property type="entry name" value="Somatic embryogenesis receptor kinase 1"/>
    <property type="match status" value="1"/>
</dbReference>
<keyword evidence="7" id="KW-0675">Receptor</keyword>
<dbReference type="GO" id="GO:0004675">
    <property type="term" value="F:transmembrane receptor protein serine/threonine kinase activity"/>
    <property type="evidence" value="ECO:0000318"/>
    <property type="project" value="GO_Central"/>
</dbReference>
<keyword evidence="6" id="KW-1185">Reference proteome</keyword>
<evidence type="ECO:0000256" key="2">
    <source>
        <dbReference type="ARBA" id="ARBA00022729"/>
    </source>
</evidence>
<dbReference type="RefSeq" id="XP_016727123.1">
    <property type="nucleotide sequence ID" value="XM_016871634.1"/>
</dbReference>
<sequence length="171" mass="18789">MASNILVYLLFVAAISILVDCNSEGDALHSWRTQLVDPNNVLKTWDPTLVNPCSWFHVTCNRENSVIRVDLGNAGLSGPLVPDLGLLPFPFGLVLEVFANNLTGIIPKEIGNLTKLVSMDLQLNKLAGPIPSSVGNLVSLLFLRLDSNKLSGTNRVELLLYIFDEFDQRLT</sequence>
<dbReference type="GO" id="GO:0005886">
    <property type="term" value="C:plasma membrane"/>
    <property type="evidence" value="ECO:0000318"/>
    <property type="project" value="GO_Central"/>
</dbReference>
<evidence type="ECO:0000256" key="4">
    <source>
        <dbReference type="SAM" id="SignalP"/>
    </source>
</evidence>
<dbReference type="InterPro" id="IPR013210">
    <property type="entry name" value="LRR_N_plant-typ"/>
</dbReference>
<dbReference type="Proteomes" id="UP000818029">
    <property type="component" value="Chromosome A01"/>
</dbReference>
<gene>
    <name evidence="7" type="primary">LOC107938464</name>
</gene>
<organism evidence="6 7">
    <name type="scientific">Gossypium hirsutum</name>
    <name type="common">Upland cotton</name>
    <name type="synonym">Gossypium mexicanum</name>
    <dbReference type="NCBI Taxonomy" id="3635"/>
    <lineage>
        <taxon>Eukaryota</taxon>
        <taxon>Viridiplantae</taxon>
        <taxon>Streptophyta</taxon>
        <taxon>Embryophyta</taxon>
        <taxon>Tracheophyta</taxon>
        <taxon>Spermatophyta</taxon>
        <taxon>Magnoliopsida</taxon>
        <taxon>eudicotyledons</taxon>
        <taxon>Gunneridae</taxon>
        <taxon>Pentapetalae</taxon>
        <taxon>rosids</taxon>
        <taxon>malvids</taxon>
        <taxon>Malvales</taxon>
        <taxon>Malvaceae</taxon>
        <taxon>Malvoideae</taxon>
        <taxon>Gossypium</taxon>
    </lineage>
</organism>
<dbReference type="SUPFAM" id="SSF52058">
    <property type="entry name" value="L domain-like"/>
    <property type="match status" value="1"/>
</dbReference>
<dbReference type="InterPro" id="IPR032675">
    <property type="entry name" value="LRR_dom_sf"/>
</dbReference>
<evidence type="ECO:0000259" key="5">
    <source>
        <dbReference type="Pfam" id="PF08263"/>
    </source>
</evidence>
<reference evidence="7" key="2">
    <citation type="submission" date="2025-08" db="UniProtKB">
        <authorList>
            <consortium name="RefSeq"/>
        </authorList>
    </citation>
    <scope>IDENTIFICATION</scope>
</reference>
<protein>
    <submittedName>
        <fullName evidence="7">LRR receptor kinase BAK1</fullName>
    </submittedName>
</protein>
<dbReference type="Gene3D" id="3.80.10.10">
    <property type="entry name" value="Ribonuclease Inhibitor"/>
    <property type="match status" value="1"/>
</dbReference>
<evidence type="ECO:0000256" key="1">
    <source>
        <dbReference type="ARBA" id="ARBA00022614"/>
    </source>
</evidence>
<dbReference type="KEGG" id="ghi:107938464"/>
<dbReference type="STRING" id="3635.A0A1U8MNL6"/>